<name>A0A917JCU3_9SPHI</name>
<accession>A0A917JCU3</accession>
<evidence type="ECO:0000256" key="7">
    <source>
        <dbReference type="SAM" id="Phobius"/>
    </source>
</evidence>
<dbReference type="PANTHER" id="PTHR30589">
    <property type="entry name" value="PROLIPOPROTEIN DIACYLGLYCERYL TRANSFERASE"/>
    <property type="match status" value="1"/>
</dbReference>
<feature type="transmembrane region" description="Helical" evidence="7">
    <location>
        <begin position="182"/>
        <end position="207"/>
    </location>
</feature>
<comment type="caution">
    <text evidence="8">The sequence shown here is derived from an EMBL/GenBank/DDBJ whole genome shotgun (WGS) entry which is preliminary data.</text>
</comment>
<evidence type="ECO:0000313" key="9">
    <source>
        <dbReference type="Proteomes" id="UP000662074"/>
    </source>
</evidence>
<keyword evidence="3" id="KW-0808">Transferase</keyword>
<proteinExistence type="inferred from homology"/>
<feature type="transmembrane region" description="Helical" evidence="7">
    <location>
        <begin position="354"/>
        <end position="377"/>
    </location>
</feature>
<comment type="similarity">
    <text evidence="1">Belongs to the Lgt family.</text>
</comment>
<keyword evidence="4 7" id="KW-0812">Transmembrane</keyword>
<organism evidence="8 9">
    <name type="scientific">Mucilaginibacter galii</name>
    <dbReference type="NCBI Taxonomy" id="2005073"/>
    <lineage>
        <taxon>Bacteria</taxon>
        <taxon>Pseudomonadati</taxon>
        <taxon>Bacteroidota</taxon>
        <taxon>Sphingobacteriia</taxon>
        <taxon>Sphingobacteriales</taxon>
        <taxon>Sphingobacteriaceae</taxon>
        <taxon>Mucilaginibacter</taxon>
    </lineage>
</organism>
<evidence type="ECO:0000256" key="6">
    <source>
        <dbReference type="ARBA" id="ARBA00023136"/>
    </source>
</evidence>
<dbReference type="GO" id="GO:0008961">
    <property type="term" value="F:phosphatidylglycerol-prolipoprotein diacylglyceryl transferase activity"/>
    <property type="evidence" value="ECO:0007669"/>
    <property type="project" value="InterPro"/>
</dbReference>
<gene>
    <name evidence="8" type="ORF">GCM10011425_25860</name>
</gene>
<evidence type="ECO:0000256" key="2">
    <source>
        <dbReference type="ARBA" id="ARBA00022475"/>
    </source>
</evidence>
<keyword evidence="6 7" id="KW-0472">Membrane</keyword>
<evidence type="ECO:0000256" key="3">
    <source>
        <dbReference type="ARBA" id="ARBA00022679"/>
    </source>
</evidence>
<evidence type="ECO:0000256" key="4">
    <source>
        <dbReference type="ARBA" id="ARBA00022692"/>
    </source>
</evidence>
<protein>
    <recommendedName>
        <fullName evidence="10">Diacylglyceryl transferase</fullName>
    </recommendedName>
</protein>
<keyword evidence="2" id="KW-1003">Cell membrane</keyword>
<keyword evidence="9" id="KW-1185">Reference proteome</keyword>
<evidence type="ECO:0008006" key="10">
    <source>
        <dbReference type="Google" id="ProtNLM"/>
    </source>
</evidence>
<feature type="transmembrane region" description="Helical" evidence="7">
    <location>
        <begin position="20"/>
        <end position="40"/>
    </location>
</feature>
<dbReference type="RefSeq" id="WP_188417392.1">
    <property type="nucleotide sequence ID" value="NZ_BMDO01000007.1"/>
</dbReference>
<dbReference type="Proteomes" id="UP000662074">
    <property type="component" value="Unassembled WGS sequence"/>
</dbReference>
<evidence type="ECO:0000313" key="8">
    <source>
        <dbReference type="EMBL" id="GGI51374.1"/>
    </source>
</evidence>
<dbReference type="EMBL" id="BMDO01000007">
    <property type="protein sequence ID" value="GGI51374.1"/>
    <property type="molecule type" value="Genomic_DNA"/>
</dbReference>
<reference evidence="8" key="2">
    <citation type="submission" date="2020-09" db="EMBL/GenBank/DDBJ databases">
        <authorList>
            <person name="Sun Q."/>
            <person name="Sedlacek I."/>
        </authorList>
    </citation>
    <scope>NUCLEOTIDE SEQUENCE</scope>
    <source>
        <strain evidence="8">CCM 8711</strain>
    </source>
</reference>
<feature type="transmembrane region" description="Helical" evidence="7">
    <location>
        <begin position="300"/>
        <end position="317"/>
    </location>
</feature>
<keyword evidence="5 7" id="KW-1133">Transmembrane helix</keyword>
<sequence length="397" mass="43709">MFPTISDLLHYLTGLNIPPLPIQTFGFFVALAFMAGYWAFTQEFKRKEQLGYVHPFQQTVTVGQPASAGELIGNGIFGFLLGYKLVDAVLNYSLLIQNTQEFLLSSRGNLLGGIIGAALIAYWAYYEKKKEQLAEPVTKQVTVHPHELMGSILVWAAIWGFAGAKLFNALENWGEFMADPVGMLIGLSGLTFYGGLICGGAAVLYIANKHGIKPLTMLDIGGPGMMLAYAVGRIGCQMAGDGDWGIPNLDAKPNWLSWAPDWMWSFKYPHNVNGADQGNFIPGCVGKFCNELKLPVYPTPFYETVACLLLFLFLWSLRNKLKTPGMMFGIYLILTGVERFFIELIRVNTRYEVAGISFTQAEMISLFLVLAGIIMIVSVRSKKPSIAADAEHSSING</sequence>
<evidence type="ECO:0000256" key="5">
    <source>
        <dbReference type="ARBA" id="ARBA00022989"/>
    </source>
</evidence>
<feature type="transmembrane region" description="Helical" evidence="7">
    <location>
        <begin position="152"/>
        <end position="170"/>
    </location>
</feature>
<reference evidence="8" key="1">
    <citation type="journal article" date="2014" name="Int. J. Syst. Evol. Microbiol.">
        <title>Complete genome sequence of Corynebacterium casei LMG S-19264T (=DSM 44701T), isolated from a smear-ripened cheese.</title>
        <authorList>
            <consortium name="US DOE Joint Genome Institute (JGI-PGF)"/>
            <person name="Walter F."/>
            <person name="Albersmeier A."/>
            <person name="Kalinowski J."/>
            <person name="Ruckert C."/>
        </authorList>
    </citation>
    <scope>NUCLEOTIDE SEQUENCE</scope>
    <source>
        <strain evidence="8">CCM 8711</strain>
    </source>
</reference>
<dbReference type="AlphaFoldDB" id="A0A917JCU3"/>
<evidence type="ECO:0000256" key="1">
    <source>
        <dbReference type="ARBA" id="ARBA00007150"/>
    </source>
</evidence>
<feature type="transmembrane region" description="Helical" evidence="7">
    <location>
        <begin position="324"/>
        <end position="342"/>
    </location>
</feature>
<dbReference type="PANTHER" id="PTHR30589:SF0">
    <property type="entry name" value="PHOSPHATIDYLGLYCEROL--PROLIPOPROTEIN DIACYLGLYCERYL TRANSFERASE"/>
    <property type="match status" value="1"/>
</dbReference>
<dbReference type="GO" id="GO:0042158">
    <property type="term" value="P:lipoprotein biosynthetic process"/>
    <property type="evidence" value="ECO:0007669"/>
    <property type="project" value="InterPro"/>
</dbReference>
<dbReference type="GO" id="GO:0005886">
    <property type="term" value="C:plasma membrane"/>
    <property type="evidence" value="ECO:0007669"/>
    <property type="project" value="InterPro"/>
</dbReference>
<feature type="transmembrane region" description="Helical" evidence="7">
    <location>
        <begin position="108"/>
        <end position="126"/>
    </location>
</feature>
<dbReference type="InterPro" id="IPR001640">
    <property type="entry name" value="Lgt"/>
</dbReference>
<dbReference type="Pfam" id="PF01790">
    <property type="entry name" value="LGT"/>
    <property type="match status" value="1"/>
</dbReference>